<keyword evidence="2" id="KW-0813">Transport</keyword>
<gene>
    <name evidence="9" type="ORF">MPSYJ_37380</name>
</gene>
<evidence type="ECO:0000313" key="10">
    <source>
        <dbReference type="Proteomes" id="UP000466514"/>
    </source>
</evidence>
<evidence type="ECO:0000256" key="1">
    <source>
        <dbReference type="ARBA" id="ARBA00004141"/>
    </source>
</evidence>
<evidence type="ECO:0000256" key="6">
    <source>
        <dbReference type="ARBA" id="ARBA00023136"/>
    </source>
</evidence>
<dbReference type="GO" id="GO:0055085">
    <property type="term" value="P:transmembrane transport"/>
    <property type="evidence" value="ECO:0007669"/>
    <property type="project" value="InterPro"/>
</dbReference>
<dbReference type="GO" id="GO:0006865">
    <property type="term" value="P:amino acid transport"/>
    <property type="evidence" value="ECO:0007669"/>
    <property type="project" value="UniProtKB-KW"/>
</dbReference>
<dbReference type="GO" id="GO:0016020">
    <property type="term" value="C:membrane"/>
    <property type="evidence" value="ECO:0007669"/>
    <property type="project" value="UniProtKB-SubCell"/>
</dbReference>
<feature type="transmembrane region" description="Helical" evidence="7">
    <location>
        <begin position="141"/>
        <end position="160"/>
    </location>
</feature>
<keyword evidence="6 7" id="KW-0472">Membrane</keyword>
<evidence type="ECO:0000256" key="5">
    <source>
        <dbReference type="ARBA" id="ARBA00022989"/>
    </source>
</evidence>
<evidence type="ECO:0000256" key="4">
    <source>
        <dbReference type="ARBA" id="ARBA00022970"/>
    </source>
</evidence>
<dbReference type="KEGG" id="mpsc:MPSYJ_37380"/>
<dbReference type="Gene3D" id="1.20.1740.10">
    <property type="entry name" value="Amino acid/polyamine transporter I"/>
    <property type="match status" value="1"/>
</dbReference>
<feature type="transmembrane region" description="Helical" evidence="7">
    <location>
        <begin position="45"/>
        <end position="65"/>
    </location>
</feature>
<evidence type="ECO:0000313" key="9">
    <source>
        <dbReference type="EMBL" id="BBX70277.1"/>
    </source>
</evidence>
<dbReference type="PANTHER" id="PTHR43495:SF5">
    <property type="entry name" value="GAMMA-AMINOBUTYRIC ACID PERMEASE"/>
    <property type="match status" value="1"/>
</dbReference>
<reference evidence="9 10" key="1">
    <citation type="journal article" date="2019" name="Emerg. Microbes Infect.">
        <title>Comprehensive subspecies identification of 175 nontuberculous mycobacteria species based on 7547 genomic profiles.</title>
        <authorList>
            <person name="Matsumoto Y."/>
            <person name="Kinjo T."/>
            <person name="Motooka D."/>
            <person name="Nabeya D."/>
            <person name="Jung N."/>
            <person name="Uechi K."/>
            <person name="Horii T."/>
            <person name="Iida T."/>
            <person name="Fujita J."/>
            <person name="Nakamura S."/>
        </authorList>
    </citation>
    <scope>NUCLEOTIDE SEQUENCE [LARGE SCALE GENOMIC DNA]</scope>
    <source>
        <strain evidence="9 10">JCM 13323</strain>
    </source>
</reference>
<dbReference type="AlphaFoldDB" id="A0A7I7MES3"/>
<sequence>MDIVILTAAASCLNSALYTASRMLFSLSERHDAPQAVRKIARNGAPWVAVVASTAVGFLAVVGNYLLPEKIFGYLLATSGAVALFVYLAIAASQFVLGRRMRAEGERPPVRMWLFPHLTVVVIVAIVAILVLMAFDPDQQQSFGLSVVSAVVIVALGVFVHRRHAHAEEPATTT</sequence>
<evidence type="ECO:0000256" key="2">
    <source>
        <dbReference type="ARBA" id="ARBA00022448"/>
    </source>
</evidence>
<keyword evidence="4" id="KW-0029">Amino-acid transport</keyword>
<evidence type="ECO:0000259" key="8">
    <source>
        <dbReference type="Pfam" id="PF00324"/>
    </source>
</evidence>
<evidence type="ECO:0000256" key="7">
    <source>
        <dbReference type="SAM" id="Phobius"/>
    </source>
</evidence>
<organism evidence="9 10">
    <name type="scientific">Mycolicibacterium psychrotolerans</name>
    <dbReference type="NCBI Taxonomy" id="216929"/>
    <lineage>
        <taxon>Bacteria</taxon>
        <taxon>Bacillati</taxon>
        <taxon>Actinomycetota</taxon>
        <taxon>Actinomycetes</taxon>
        <taxon>Mycobacteriales</taxon>
        <taxon>Mycobacteriaceae</taxon>
        <taxon>Mycolicibacterium</taxon>
    </lineage>
</organism>
<protein>
    <recommendedName>
        <fullName evidence="8">Amino acid permease/ SLC12A domain-containing protein</fullName>
    </recommendedName>
</protein>
<evidence type="ECO:0000256" key="3">
    <source>
        <dbReference type="ARBA" id="ARBA00022692"/>
    </source>
</evidence>
<dbReference type="EMBL" id="AP022574">
    <property type="protein sequence ID" value="BBX70277.1"/>
    <property type="molecule type" value="Genomic_DNA"/>
</dbReference>
<keyword evidence="10" id="KW-1185">Reference proteome</keyword>
<feature type="transmembrane region" description="Helical" evidence="7">
    <location>
        <begin position="113"/>
        <end position="135"/>
    </location>
</feature>
<keyword evidence="5 7" id="KW-1133">Transmembrane helix</keyword>
<proteinExistence type="predicted"/>
<dbReference type="InterPro" id="IPR004841">
    <property type="entry name" value="AA-permease/SLC12A_dom"/>
</dbReference>
<feature type="transmembrane region" description="Helical" evidence="7">
    <location>
        <begin position="71"/>
        <end position="92"/>
    </location>
</feature>
<name>A0A7I7MES3_9MYCO</name>
<dbReference type="Proteomes" id="UP000466514">
    <property type="component" value="Chromosome"/>
</dbReference>
<accession>A0A7I7MES3</accession>
<keyword evidence="3 7" id="KW-0812">Transmembrane</keyword>
<feature type="domain" description="Amino acid permease/ SLC12A" evidence="8">
    <location>
        <begin position="1"/>
        <end position="157"/>
    </location>
</feature>
<comment type="subcellular location">
    <subcellularLocation>
        <location evidence="1">Membrane</location>
        <topology evidence="1">Multi-pass membrane protein</topology>
    </subcellularLocation>
</comment>
<dbReference type="PANTHER" id="PTHR43495">
    <property type="entry name" value="GABA PERMEASE"/>
    <property type="match status" value="1"/>
</dbReference>
<dbReference type="Pfam" id="PF00324">
    <property type="entry name" value="AA_permease"/>
    <property type="match status" value="1"/>
</dbReference>